<keyword evidence="2" id="KW-0645">Protease</keyword>
<dbReference type="EMBL" id="CAUYUJ010016501">
    <property type="protein sequence ID" value="CAK0865950.1"/>
    <property type="molecule type" value="Genomic_DNA"/>
</dbReference>
<keyword evidence="6" id="KW-0482">Metalloprotease</keyword>
<evidence type="ECO:0000259" key="12">
    <source>
        <dbReference type="Pfam" id="PF16187"/>
    </source>
</evidence>
<dbReference type="SUPFAM" id="SSF63411">
    <property type="entry name" value="LuxS/MPP-like metallohydrolase"/>
    <property type="match status" value="4"/>
</dbReference>
<accession>A0ABN9V2A7</accession>
<keyword evidence="5" id="KW-0862">Zinc</keyword>
<feature type="signal peptide" evidence="9">
    <location>
        <begin position="1"/>
        <end position="22"/>
    </location>
</feature>
<dbReference type="PANTHER" id="PTHR43690:SF18">
    <property type="entry name" value="INSULIN-DEGRADING ENZYME-RELATED"/>
    <property type="match status" value="1"/>
</dbReference>
<evidence type="ECO:0000313" key="14">
    <source>
        <dbReference type="EMBL" id="CAK0865950.1"/>
    </source>
</evidence>
<gene>
    <name evidence="14" type="ORF">PCOR1329_LOCUS53331</name>
</gene>
<dbReference type="Pfam" id="PF05193">
    <property type="entry name" value="Peptidase_M16_C"/>
    <property type="match status" value="1"/>
</dbReference>
<evidence type="ECO:0000313" key="15">
    <source>
        <dbReference type="Proteomes" id="UP001189429"/>
    </source>
</evidence>
<dbReference type="InterPro" id="IPR032632">
    <property type="entry name" value="Peptidase_M16_M"/>
</dbReference>
<dbReference type="InterPro" id="IPR011765">
    <property type="entry name" value="Pept_M16_N"/>
</dbReference>
<keyword evidence="3" id="KW-0479">Metal-binding</keyword>
<dbReference type="Proteomes" id="UP001189429">
    <property type="component" value="Unassembled WGS sequence"/>
</dbReference>
<dbReference type="Gene3D" id="3.30.830.10">
    <property type="entry name" value="Metalloenzyme, LuxS/M16 peptidase-like"/>
    <property type="match status" value="4"/>
</dbReference>
<dbReference type="Gene3D" id="1.25.40.10">
    <property type="entry name" value="Tetratricopeptide repeat domain"/>
    <property type="match status" value="2"/>
</dbReference>
<dbReference type="PANTHER" id="PTHR43690">
    <property type="entry name" value="NARDILYSIN"/>
    <property type="match status" value="1"/>
</dbReference>
<feature type="domain" description="Peptidase M16 middle/third" evidence="12">
    <location>
        <begin position="403"/>
        <end position="685"/>
    </location>
</feature>
<dbReference type="PROSITE" id="PS00143">
    <property type="entry name" value="INSULINASE"/>
    <property type="match status" value="1"/>
</dbReference>
<feature type="domain" description="Peptidase M16 N-terminal" evidence="10">
    <location>
        <begin position="55"/>
        <end position="188"/>
    </location>
</feature>
<dbReference type="Pfam" id="PF00675">
    <property type="entry name" value="Peptidase_M16"/>
    <property type="match status" value="1"/>
</dbReference>
<evidence type="ECO:0000256" key="6">
    <source>
        <dbReference type="ARBA" id="ARBA00023049"/>
    </source>
</evidence>
<feature type="chain" id="PRO_5047278677" evidence="9">
    <location>
        <begin position="23"/>
        <end position="1362"/>
    </location>
</feature>
<evidence type="ECO:0000256" key="8">
    <source>
        <dbReference type="SAM" id="MobiDB-lite"/>
    </source>
</evidence>
<evidence type="ECO:0000259" key="10">
    <source>
        <dbReference type="Pfam" id="PF00675"/>
    </source>
</evidence>
<dbReference type="Pfam" id="PF16187">
    <property type="entry name" value="Peptidase_M16_M"/>
    <property type="match status" value="1"/>
</dbReference>
<feature type="domain" description="Coenzyme PQQ synthesis protein F-like C-terminal lobe" evidence="13">
    <location>
        <begin position="790"/>
        <end position="889"/>
    </location>
</feature>
<feature type="repeat" description="PPR" evidence="7">
    <location>
        <begin position="1309"/>
        <end position="1343"/>
    </location>
</feature>
<feature type="domain" description="Peptidase M16 C-terminal" evidence="11">
    <location>
        <begin position="213"/>
        <end position="382"/>
    </location>
</feature>
<reference evidence="14" key="1">
    <citation type="submission" date="2023-10" db="EMBL/GenBank/DDBJ databases">
        <authorList>
            <person name="Chen Y."/>
            <person name="Shah S."/>
            <person name="Dougan E. K."/>
            <person name="Thang M."/>
            <person name="Chan C."/>
        </authorList>
    </citation>
    <scope>NUCLEOTIDE SEQUENCE [LARGE SCALE GENOMIC DNA]</scope>
</reference>
<evidence type="ECO:0000256" key="5">
    <source>
        <dbReference type="ARBA" id="ARBA00022833"/>
    </source>
</evidence>
<keyword evidence="9" id="KW-0732">Signal</keyword>
<comment type="similarity">
    <text evidence="1">Belongs to the peptidase M16 family.</text>
</comment>
<dbReference type="Pfam" id="PF22456">
    <property type="entry name" value="PqqF-like_C_4"/>
    <property type="match status" value="1"/>
</dbReference>
<proteinExistence type="inferred from homology"/>
<comment type="caution">
    <text evidence="14">The sequence shown here is derived from an EMBL/GenBank/DDBJ whole genome shotgun (WGS) entry which is preliminary data.</text>
</comment>
<evidence type="ECO:0000259" key="13">
    <source>
        <dbReference type="Pfam" id="PF22456"/>
    </source>
</evidence>
<keyword evidence="15" id="KW-1185">Reference proteome</keyword>
<dbReference type="InterPro" id="IPR007863">
    <property type="entry name" value="Peptidase_M16_C"/>
</dbReference>
<dbReference type="InterPro" id="IPR001431">
    <property type="entry name" value="Pept_M16_Zn_BS"/>
</dbReference>
<feature type="repeat" description="PPR" evidence="7">
    <location>
        <begin position="1271"/>
        <end position="1305"/>
    </location>
</feature>
<evidence type="ECO:0000256" key="3">
    <source>
        <dbReference type="ARBA" id="ARBA00022723"/>
    </source>
</evidence>
<dbReference type="Pfam" id="PF01535">
    <property type="entry name" value="PPR"/>
    <property type="match status" value="2"/>
</dbReference>
<feature type="non-terminal residue" evidence="14">
    <location>
        <position position="1362"/>
    </location>
</feature>
<feature type="compositionally biased region" description="Low complexity" evidence="8">
    <location>
        <begin position="990"/>
        <end position="1003"/>
    </location>
</feature>
<feature type="region of interest" description="Disordered" evidence="8">
    <location>
        <begin position="990"/>
        <end position="1016"/>
    </location>
</feature>
<dbReference type="InterPro" id="IPR011990">
    <property type="entry name" value="TPR-like_helical_dom_sf"/>
</dbReference>
<dbReference type="InterPro" id="IPR002885">
    <property type="entry name" value="PPR_rpt"/>
</dbReference>
<dbReference type="InterPro" id="IPR050626">
    <property type="entry name" value="Peptidase_M16"/>
</dbReference>
<organism evidence="14 15">
    <name type="scientific">Prorocentrum cordatum</name>
    <dbReference type="NCBI Taxonomy" id="2364126"/>
    <lineage>
        <taxon>Eukaryota</taxon>
        <taxon>Sar</taxon>
        <taxon>Alveolata</taxon>
        <taxon>Dinophyceae</taxon>
        <taxon>Prorocentrales</taxon>
        <taxon>Prorocentraceae</taxon>
        <taxon>Prorocentrum</taxon>
    </lineage>
</organism>
<evidence type="ECO:0000256" key="1">
    <source>
        <dbReference type="ARBA" id="ARBA00007261"/>
    </source>
</evidence>
<evidence type="ECO:0000256" key="2">
    <source>
        <dbReference type="ARBA" id="ARBA00022670"/>
    </source>
</evidence>
<protein>
    <submittedName>
        <fullName evidence="14">Uncharacterized protein</fullName>
    </submittedName>
</protein>
<evidence type="ECO:0000256" key="9">
    <source>
        <dbReference type="SAM" id="SignalP"/>
    </source>
</evidence>
<evidence type="ECO:0000256" key="4">
    <source>
        <dbReference type="ARBA" id="ARBA00022801"/>
    </source>
</evidence>
<dbReference type="PROSITE" id="PS51375">
    <property type="entry name" value="PPR"/>
    <property type="match status" value="2"/>
</dbReference>
<evidence type="ECO:0000259" key="11">
    <source>
        <dbReference type="Pfam" id="PF05193"/>
    </source>
</evidence>
<sequence length="1362" mass="148406">MKRIRCSILAACLVAAPPAARGSRLRRRGEGAAVRSPKVDHREYRHVVFDNGLSVLAVEDAKAAKSGFAVAVSAGSFYDPPELPGLAHFCEHLLFLGTRKYPDETSFDTFLSQHDGSNNAYTEQERTVFYNEVSHTGFDEGLDRFAQFFIAPMFKPELVGRELEAVNSEHMKNVPDMGRRLWELARSTARNGSVVGRFYTGTTESLHHGDQSTVAALHRYHSKNYCARRMSLVVVSNRSLADQLALARERFGAVPGDGCDPAPRDFGADDRPYQDAQSVGRMLRTHTDSVAQMWLSFHLPPILREYRAQPASMVQYLLNYGGPGSLKSWLKAQGWVSDLELQVDQSSATTLLYMMFTLTPSGVNNTEAISSSAFAYLSQLRAGAAGAIRSIYPTMEQLSLVTFDYQEAPDSVMDTVSALAAAMSLYAPSDILSGDTVVDHIDDKLIGDLVARLTPDSVNIVIATSDFDEKQANRVNEFYSMKYADHPIPERLMKAFRAAVSGEGVALPPPLRYVPTHLAVVARTAGKVPKELGGERSAEVWWLGHGRFDLPKAQVRLKVTVPKESFGTAEFVALRKLHVELSSRVLEELTEDFVNCGMNWELKDTGEGYHLSMDGYSEYLATLASTISGRMAAPDDGDEHRFAQAKQKLLDQLRDTTSQMAYEHAMDALAAVSTSSVFGREDVLAALKGVTRESLATYIHALRARGLRLQVMTTGNLDEAASLGLARAFAKELGVSSSLHKAEVAESRALKADDIEVEMPNPIPGDEDSATVNAYQLGVPDVAERVKALMLGKMISQPAYDTLRTKDQLGYIVFGVMMPHLDVLELRLIVQGSKATPDDVDGRMEVLLDSFQGTLANMSQAEFSRWKSSLRSTLSREDRNMGQEADRFWAQISSDRHCFNQQELALEFLDSLHSPATLLSEFERFRGKSRRKISVRLLGAKLAASQGAQPLTNATLPGAASLLRLRGDGLSAKQVRSRINARGAEETARGALLAPHAAAASRRANPRRRGRDGGAAGCGVAAADAARADGGGTRGGAEVDGAAWGVVAGRGGRAARCLPPRAGGSLPRTLQGWPSGRSAASLAVTFLQLGLAGEKFQVAGVAGYLGTRRPLTEPRCPVFLRRRGVRWLARMAARARSQQASLAISRLGRQRRWELAVAAFELAPSGIAAHNAVISALEKGRQWARAISTLGVLPLRRLAPDAVTLNSAMSACTRGEQWALALALRAEFPTRRVVPSLTTHNATITACERGQRWQSALEQLGHLEAAGPEPDLVTYNSTISALERGRQWQRALLLYDALRKRQRGPIEPDVVSCNTVISACARGEAWEQALALLAAMPRWALPPDPISFPRMAAQPLRPAPTR</sequence>
<evidence type="ECO:0000256" key="7">
    <source>
        <dbReference type="PROSITE-ProRule" id="PRU00708"/>
    </source>
</evidence>
<dbReference type="InterPro" id="IPR011249">
    <property type="entry name" value="Metalloenz_LuxS/M16"/>
</dbReference>
<dbReference type="InterPro" id="IPR054734">
    <property type="entry name" value="PqqF-like_C_4"/>
</dbReference>
<name>A0ABN9V2A7_9DINO</name>
<keyword evidence="4" id="KW-0378">Hydrolase</keyword>